<evidence type="ECO:0000313" key="4">
    <source>
        <dbReference type="EMBL" id="KAJ8661302.1"/>
    </source>
</evidence>
<dbReference type="InterPro" id="IPR010760">
    <property type="entry name" value="DNA-repair_Swi5"/>
</dbReference>
<evidence type="ECO:0000313" key="5">
    <source>
        <dbReference type="Proteomes" id="UP001234581"/>
    </source>
</evidence>
<dbReference type="Proteomes" id="UP001234581">
    <property type="component" value="Unassembled WGS sequence"/>
</dbReference>
<organism evidence="4 5">
    <name type="scientific">Lichtheimia ornata</name>
    <dbReference type="NCBI Taxonomy" id="688661"/>
    <lineage>
        <taxon>Eukaryota</taxon>
        <taxon>Fungi</taxon>
        <taxon>Fungi incertae sedis</taxon>
        <taxon>Mucoromycota</taxon>
        <taxon>Mucoromycotina</taxon>
        <taxon>Mucoromycetes</taxon>
        <taxon>Mucorales</taxon>
        <taxon>Lichtheimiaceae</taxon>
        <taxon>Lichtheimia</taxon>
    </lineage>
</organism>
<evidence type="ECO:0000256" key="1">
    <source>
        <dbReference type="ARBA" id="ARBA00008060"/>
    </source>
</evidence>
<keyword evidence="3" id="KW-0234">DNA repair</keyword>
<gene>
    <name evidence="4" type="ORF">O0I10_003052</name>
</gene>
<dbReference type="GO" id="GO:0010772">
    <property type="term" value="P:meiotic DNA recombinase assembly involved in reciprocal meiotic recombination"/>
    <property type="evidence" value="ECO:0007669"/>
    <property type="project" value="TreeGrafter"/>
</dbReference>
<dbReference type="Pfam" id="PF07061">
    <property type="entry name" value="Swi5"/>
    <property type="match status" value="1"/>
</dbReference>
<dbReference type="GO" id="GO:0032798">
    <property type="term" value="C:Swi5-Sfr1 complex"/>
    <property type="evidence" value="ECO:0007669"/>
    <property type="project" value="TreeGrafter"/>
</dbReference>
<proteinExistence type="inferred from homology"/>
<sequence length="94" mass="10712">MPASPTTTTTAANVPNLKKHEDVEAIQRQYDLLCAELNMDGKEATRILQERIKLLHEYNDVKDTTTFLLTHYAHKTSKTIAQVYKEFNVDGCDD</sequence>
<accession>A0AAD7V956</accession>
<dbReference type="EMBL" id="JARTCD010000009">
    <property type="protein sequence ID" value="KAJ8661302.1"/>
    <property type="molecule type" value="Genomic_DNA"/>
</dbReference>
<evidence type="ECO:0008006" key="6">
    <source>
        <dbReference type="Google" id="ProtNLM"/>
    </source>
</evidence>
<dbReference type="PANTHER" id="PTHR28529">
    <property type="entry name" value="DNA REPAIR PROTEIN SWI5 HOMOLOG"/>
    <property type="match status" value="1"/>
</dbReference>
<name>A0AAD7V956_9FUNG</name>
<dbReference type="PANTHER" id="PTHR28529:SF2">
    <property type="entry name" value="DNA REPAIR PROTEIN SWI5 HOMOLOG"/>
    <property type="match status" value="1"/>
</dbReference>
<keyword evidence="5" id="KW-1185">Reference proteome</keyword>
<comment type="similarity">
    <text evidence="1">Belongs to the SWI5/SAE3 family.</text>
</comment>
<dbReference type="GO" id="GO:0034974">
    <property type="term" value="C:Swi5-Swi2 complex"/>
    <property type="evidence" value="ECO:0007669"/>
    <property type="project" value="TreeGrafter"/>
</dbReference>
<keyword evidence="2" id="KW-0227">DNA damage</keyword>
<dbReference type="GeneID" id="83210465"/>
<dbReference type="Gene3D" id="1.20.5.170">
    <property type="match status" value="1"/>
</dbReference>
<protein>
    <recommendedName>
        <fullName evidence="6">DNA repair protein SWI5 homolog</fullName>
    </recommendedName>
</protein>
<dbReference type="RefSeq" id="XP_058346215.1">
    <property type="nucleotide sequence ID" value="XM_058483126.1"/>
</dbReference>
<evidence type="ECO:0000256" key="2">
    <source>
        <dbReference type="ARBA" id="ARBA00022763"/>
    </source>
</evidence>
<dbReference type="AlphaFoldDB" id="A0AAD7V956"/>
<evidence type="ECO:0000256" key="3">
    <source>
        <dbReference type="ARBA" id="ARBA00023204"/>
    </source>
</evidence>
<reference evidence="4 5" key="1">
    <citation type="submission" date="2023-03" db="EMBL/GenBank/DDBJ databases">
        <title>Genome sequence of Lichtheimia ornata CBS 291.66.</title>
        <authorList>
            <person name="Mohabir J.T."/>
            <person name="Shea T.P."/>
            <person name="Kurbessoian T."/>
            <person name="Berby B."/>
            <person name="Fontaine J."/>
            <person name="Livny J."/>
            <person name="Gnirke A."/>
            <person name="Stajich J.E."/>
            <person name="Cuomo C.A."/>
        </authorList>
    </citation>
    <scope>NUCLEOTIDE SEQUENCE [LARGE SCALE GENOMIC DNA]</scope>
    <source>
        <strain evidence="4">CBS 291.66</strain>
    </source>
</reference>
<dbReference type="GO" id="GO:0000709">
    <property type="term" value="P:meiotic joint molecule formation"/>
    <property type="evidence" value="ECO:0007669"/>
    <property type="project" value="TreeGrafter"/>
</dbReference>
<comment type="caution">
    <text evidence="4">The sequence shown here is derived from an EMBL/GenBank/DDBJ whole genome shotgun (WGS) entry which is preliminary data.</text>
</comment>